<evidence type="ECO:0000313" key="2">
    <source>
        <dbReference type="EMBL" id="MPL92452.1"/>
    </source>
</evidence>
<reference evidence="2" key="1">
    <citation type="submission" date="2019-08" db="EMBL/GenBank/DDBJ databases">
        <authorList>
            <person name="Kucharzyk K."/>
            <person name="Murdoch R.W."/>
            <person name="Higgins S."/>
            <person name="Loffler F."/>
        </authorList>
    </citation>
    <scope>NUCLEOTIDE SEQUENCE</scope>
</reference>
<comment type="caution">
    <text evidence="2">The sequence shown here is derived from an EMBL/GenBank/DDBJ whole genome shotgun (WGS) entry which is preliminary data.</text>
</comment>
<dbReference type="Pfam" id="PF02579">
    <property type="entry name" value="Nitro_FeMo-Co"/>
    <property type="match status" value="1"/>
</dbReference>
<sequence>MKIAVPVKADNSIDNHFGHCAYFKIFTIGEGNQLISEQIIPSPQGCGCKSNIATELAELGVTTMLAGGIGEGAINKLDLNGISVVRNCSGDSDRLLADFLAGKIKDGGESCAAHEHHHDEDGHVCNH</sequence>
<dbReference type="PANTHER" id="PTHR42983:SF1">
    <property type="entry name" value="IRON-MOLYBDENUM PROTEIN"/>
    <property type="match status" value="1"/>
</dbReference>
<dbReference type="EMBL" id="VSSQ01000358">
    <property type="protein sequence ID" value="MPL92452.1"/>
    <property type="molecule type" value="Genomic_DNA"/>
</dbReference>
<dbReference type="Gene3D" id="3.30.420.130">
    <property type="entry name" value="Dinitrogenase iron-molybdenum cofactor biosynthesis domain"/>
    <property type="match status" value="1"/>
</dbReference>
<dbReference type="InterPro" id="IPR036105">
    <property type="entry name" value="DiNase_FeMo-co_biosyn_sf"/>
</dbReference>
<proteinExistence type="predicted"/>
<feature type="domain" description="Dinitrogenase iron-molybdenum cofactor biosynthesis" evidence="1">
    <location>
        <begin position="10"/>
        <end position="100"/>
    </location>
</feature>
<evidence type="ECO:0000259" key="1">
    <source>
        <dbReference type="Pfam" id="PF02579"/>
    </source>
</evidence>
<organism evidence="2">
    <name type="scientific">bioreactor metagenome</name>
    <dbReference type="NCBI Taxonomy" id="1076179"/>
    <lineage>
        <taxon>unclassified sequences</taxon>
        <taxon>metagenomes</taxon>
        <taxon>ecological metagenomes</taxon>
    </lineage>
</organism>
<gene>
    <name evidence="2" type="ORF">SDC9_38553</name>
</gene>
<dbReference type="InterPro" id="IPR033913">
    <property type="entry name" value="MTH1175_dom"/>
</dbReference>
<dbReference type="PANTHER" id="PTHR42983">
    <property type="entry name" value="DINITROGENASE IRON-MOLYBDENUM COFACTOR PROTEIN-RELATED"/>
    <property type="match status" value="1"/>
</dbReference>
<protein>
    <recommendedName>
        <fullName evidence="1">Dinitrogenase iron-molybdenum cofactor biosynthesis domain-containing protein</fullName>
    </recommendedName>
</protein>
<dbReference type="InterPro" id="IPR003731">
    <property type="entry name" value="Di-Nase_FeMo-co_biosynth"/>
</dbReference>
<accession>A0A644VPI3</accession>
<dbReference type="AlphaFoldDB" id="A0A644VPI3"/>
<name>A0A644VPI3_9ZZZZ</name>
<dbReference type="CDD" id="cd00851">
    <property type="entry name" value="MTH1175"/>
    <property type="match status" value="1"/>
</dbReference>
<dbReference type="SUPFAM" id="SSF53146">
    <property type="entry name" value="Nitrogenase accessory factor-like"/>
    <property type="match status" value="1"/>
</dbReference>